<reference evidence="2 3" key="1">
    <citation type="submission" date="2016-08" db="EMBL/GenBank/DDBJ databases">
        <title>Novel Firmicute Genomes.</title>
        <authorList>
            <person name="Poppleton D.I."/>
            <person name="Gribaldo S."/>
        </authorList>
    </citation>
    <scope>NUCLEOTIDE SEQUENCE [LARGE SCALE GENOMIC DNA]</scope>
    <source>
        <strain evidence="2 3">RAOx-1</strain>
    </source>
</reference>
<dbReference type="RefSeq" id="WP_120189716.1">
    <property type="nucleotide sequence ID" value="NZ_MCHY01000008.1"/>
</dbReference>
<dbReference type="InterPro" id="IPR020471">
    <property type="entry name" value="AKR"/>
</dbReference>
<dbReference type="Pfam" id="PF00248">
    <property type="entry name" value="Aldo_ket_red"/>
    <property type="match status" value="1"/>
</dbReference>
<dbReference type="Proteomes" id="UP000284219">
    <property type="component" value="Unassembled WGS sequence"/>
</dbReference>
<dbReference type="GO" id="GO:0016491">
    <property type="term" value="F:oxidoreductase activity"/>
    <property type="evidence" value="ECO:0007669"/>
    <property type="project" value="InterPro"/>
</dbReference>
<proteinExistence type="predicted"/>
<dbReference type="AlphaFoldDB" id="A0A419SKI4"/>
<feature type="domain" description="NADP-dependent oxidoreductase" evidence="1">
    <location>
        <begin position="16"/>
        <end position="198"/>
    </location>
</feature>
<organism evidence="2 3">
    <name type="scientific">Ammoniphilus oxalaticus</name>
    <dbReference type="NCBI Taxonomy" id="66863"/>
    <lineage>
        <taxon>Bacteria</taxon>
        <taxon>Bacillati</taxon>
        <taxon>Bacillota</taxon>
        <taxon>Bacilli</taxon>
        <taxon>Bacillales</taxon>
        <taxon>Paenibacillaceae</taxon>
        <taxon>Aneurinibacillus group</taxon>
        <taxon>Ammoniphilus</taxon>
    </lineage>
</organism>
<dbReference type="EMBL" id="MCHY01000008">
    <property type="protein sequence ID" value="RKD24418.1"/>
    <property type="molecule type" value="Genomic_DNA"/>
</dbReference>
<gene>
    <name evidence="2" type="ORF">BEP19_08500</name>
</gene>
<comment type="caution">
    <text evidence="2">The sequence shown here is derived from an EMBL/GenBank/DDBJ whole genome shotgun (WGS) entry which is preliminary data.</text>
</comment>
<evidence type="ECO:0000259" key="1">
    <source>
        <dbReference type="Pfam" id="PF00248"/>
    </source>
</evidence>
<protein>
    <submittedName>
        <fullName evidence="2">Aldo/keto reductase</fullName>
    </submittedName>
</protein>
<dbReference type="InterPro" id="IPR053135">
    <property type="entry name" value="AKR2_Oxidoreductase"/>
</dbReference>
<dbReference type="PANTHER" id="PTHR43312:SF1">
    <property type="entry name" value="NADP-DEPENDENT OXIDOREDUCTASE DOMAIN-CONTAINING PROTEIN"/>
    <property type="match status" value="1"/>
</dbReference>
<keyword evidence="3" id="KW-1185">Reference proteome</keyword>
<name>A0A419SKI4_9BACL</name>
<dbReference type="SUPFAM" id="SSF46548">
    <property type="entry name" value="alpha-helical ferredoxin"/>
    <property type="match status" value="1"/>
</dbReference>
<dbReference type="InterPro" id="IPR036812">
    <property type="entry name" value="NAD(P)_OxRdtase_dom_sf"/>
</dbReference>
<dbReference type="PRINTS" id="PR00069">
    <property type="entry name" value="ALDKETRDTASE"/>
</dbReference>
<evidence type="ECO:0000313" key="2">
    <source>
        <dbReference type="EMBL" id="RKD24418.1"/>
    </source>
</evidence>
<dbReference type="InterPro" id="IPR023210">
    <property type="entry name" value="NADP_OxRdtase_dom"/>
</dbReference>
<dbReference type="Gene3D" id="3.20.20.100">
    <property type="entry name" value="NADP-dependent oxidoreductase domain"/>
    <property type="match status" value="1"/>
</dbReference>
<sequence>MKYHVLGRTGQSVSALGFGTMNLPHQDLDISKRALNYALDRGINYIDTAPNYKNSEEIIGESISQRRQEFFLATKLRQRDYQAGKAEIEQSLRRLKTDYIDLLQIHYVNHDHEYDQIIGKDGALKAALEAQRAGYVRFLGISGHRPELLAKWIGSDIYDTVLFHMSLVQPFALQDLIPTCQQLNVGMIGMKPLSGAFVKPASMALRFSHSTPIDVLLSGMKTVDEVKENIAALETRIEPKEKEQLWSLAAELGEHGCRRCNYCSCPIGIRIPDIMISHLAREKMGLLGRGAQFYEEQAAKIQQCHEYEPCRKKPLCEPACPYDLPMQQTIQRQSKVGAK</sequence>
<accession>A0A419SKI4</accession>
<dbReference type="CDD" id="cd19100">
    <property type="entry name" value="AKR_unchar"/>
    <property type="match status" value="1"/>
</dbReference>
<dbReference type="SUPFAM" id="SSF51430">
    <property type="entry name" value="NAD(P)-linked oxidoreductase"/>
    <property type="match status" value="1"/>
</dbReference>
<dbReference type="OrthoDB" id="9773828at2"/>
<dbReference type="PANTHER" id="PTHR43312">
    <property type="entry name" value="D-THREO-ALDOSE 1-DEHYDROGENASE"/>
    <property type="match status" value="1"/>
</dbReference>
<evidence type="ECO:0000313" key="3">
    <source>
        <dbReference type="Proteomes" id="UP000284219"/>
    </source>
</evidence>